<keyword evidence="2" id="KW-1185">Reference proteome</keyword>
<dbReference type="EMBL" id="LFCV01000001">
    <property type="protein sequence ID" value="KMJ47092.1"/>
    <property type="molecule type" value="Genomic_DNA"/>
</dbReference>
<gene>
    <name evidence="1" type="ORF">AB204_00145</name>
</gene>
<reference evidence="1 2" key="1">
    <citation type="submission" date="2015-06" db="EMBL/GenBank/DDBJ databases">
        <title>Draft Whole-Genome Sequence of the Entomopathogenic Bacterium Xenorhabdus khoisanae.</title>
        <authorList>
            <person name="Naidoo S."/>
            <person name="Featherston J."/>
            <person name="Gray V.M."/>
        </authorList>
    </citation>
    <scope>NUCLEOTIDE SEQUENCE [LARGE SCALE GENOMIC DNA]</scope>
    <source>
        <strain evidence="1 2">MCB</strain>
    </source>
</reference>
<protein>
    <submittedName>
        <fullName evidence="1">Uncharacterized protein</fullName>
    </submittedName>
</protein>
<comment type="caution">
    <text evidence="1">The sequence shown here is derived from an EMBL/GenBank/DDBJ whole genome shotgun (WGS) entry which is preliminary data.</text>
</comment>
<dbReference type="AlphaFoldDB" id="A0A0J5FYV2"/>
<organism evidence="1 2">
    <name type="scientific">Xenorhabdus khoisanae</name>
    <dbReference type="NCBI Taxonomy" id="880157"/>
    <lineage>
        <taxon>Bacteria</taxon>
        <taxon>Pseudomonadati</taxon>
        <taxon>Pseudomonadota</taxon>
        <taxon>Gammaproteobacteria</taxon>
        <taxon>Enterobacterales</taxon>
        <taxon>Morganellaceae</taxon>
        <taxon>Xenorhabdus</taxon>
    </lineage>
</organism>
<evidence type="ECO:0000313" key="2">
    <source>
        <dbReference type="Proteomes" id="UP000036277"/>
    </source>
</evidence>
<evidence type="ECO:0000313" key="1">
    <source>
        <dbReference type="EMBL" id="KMJ47092.1"/>
    </source>
</evidence>
<dbReference type="Proteomes" id="UP000036277">
    <property type="component" value="Unassembled WGS sequence"/>
</dbReference>
<accession>A0A0J5FYV2</accession>
<proteinExistence type="predicted"/>
<dbReference type="PATRIC" id="fig|880157.4.peg.31"/>
<dbReference type="RefSeq" id="WP_047961367.1">
    <property type="nucleotide sequence ID" value="NZ_CAWMBG010000001.1"/>
</dbReference>
<name>A0A0J5FYV2_9GAMM</name>
<sequence length="68" mass="8102">MRLHTAESKYNDEEDLKDRMIDIKSKDEIIWSSLQHITLLKTQIKLNIETEQREKLSLFEELVKGLLC</sequence>